<dbReference type="Pfam" id="PF08282">
    <property type="entry name" value="Hydrolase_3"/>
    <property type="match status" value="1"/>
</dbReference>
<evidence type="ECO:0000313" key="1">
    <source>
        <dbReference type="EMBL" id="MCU6726275.1"/>
    </source>
</evidence>
<dbReference type="EMBL" id="JAOQKE010000021">
    <property type="protein sequence ID" value="MCU6726275.1"/>
    <property type="molecule type" value="Genomic_DNA"/>
</dbReference>
<dbReference type="Gene3D" id="3.30.1240.10">
    <property type="match status" value="1"/>
</dbReference>
<dbReference type="Gene3D" id="3.40.50.1000">
    <property type="entry name" value="HAD superfamily/HAD-like"/>
    <property type="match status" value="1"/>
</dbReference>
<keyword evidence="1" id="KW-0378">Hydrolase</keyword>
<dbReference type="RefSeq" id="WP_262655540.1">
    <property type="nucleotide sequence ID" value="NZ_JAOQKE010000021.1"/>
</dbReference>
<protein>
    <submittedName>
        <fullName evidence="1">HAD family hydrolase</fullName>
    </submittedName>
</protein>
<sequence>MKQDIKVIAMDLDGTALNHQKQLTERTRAAIQNAAKSGIQIVVATGRTFSSLAPEVLAMPEITCAITSNGAVVNQIPDGAVLLHNYPNPETVSEIAGMIQEEEIDTEVCTGGQAYIGQSYYDRVLEGKTNRDVQYVKTTRHPVPDIYQFLLEHRVAIENINLNFKTLEEKQQWQQRFQKLPGVTPTSSFLFNVELGGATTSKAHALQALLDEWQMTSQQVMAFGDSENDLGMIQMAGIGVAMANGMEEVKQAADLLAESNEEDGVAKIIEQLIVDI</sequence>
<evidence type="ECO:0000313" key="2">
    <source>
        <dbReference type="Proteomes" id="UP001652338"/>
    </source>
</evidence>
<accession>A0ABT2SPT0</accession>
<dbReference type="SUPFAM" id="SSF56784">
    <property type="entry name" value="HAD-like"/>
    <property type="match status" value="1"/>
</dbReference>
<proteinExistence type="predicted"/>
<dbReference type="PROSITE" id="PS01229">
    <property type="entry name" value="COF_2"/>
    <property type="match status" value="1"/>
</dbReference>
<dbReference type="PANTHER" id="PTHR10000:SF8">
    <property type="entry name" value="HAD SUPERFAMILY HYDROLASE-LIKE, TYPE 3"/>
    <property type="match status" value="1"/>
</dbReference>
<dbReference type="InterPro" id="IPR036412">
    <property type="entry name" value="HAD-like_sf"/>
</dbReference>
<dbReference type="CDD" id="cd07516">
    <property type="entry name" value="HAD_Pase"/>
    <property type="match status" value="1"/>
</dbReference>
<name>A0ABT2SPT0_9FIRM</name>
<dbReference type="InterPro" id="IPR023214">
    <property type="entry name" value="HAD_sf"/>
</dbReference>
<dbReference type="SFLD" id="SFLDG01140">
    <property type="entry name" value="C2.B:_Phosphomannomutase_and_P"/>
    <property type="match status" value="1"/>
</dbReference>
<comment type="caution">
    <text evidence="1">The sequence shown here is derived from an EMBL/GenBank/DDBJ whole genome shotgun (WGS) entry which is preliminary data.</text>
</comment>
<dbReference type="SFLD" id="SFLDS00003">
    <property type="entry name" value="Haloacid_Dehalogenase"/>
    <property type="match status" value="1"/>
</dbReference>
<dbReference type="NCBIfam" id="TIGR01484">
    <property type="entry name" value="HAD-SF-IIB"/>
    <property type="match status" value="1"/>
</dbReference>
<dbReference type="InterPro" id="IPR000150">
    <property type="entry name" value="Cof"/>
</dbReference>
<dbReference type="PANTHER" id="PTHR10000">
    <property type="entry name" value="PHOSPHOSERINE PHOSPHATASE"/>
    <property type="match status" value="1"/>
</dbReference>
<dbReference type="GO" id="GO:0016787">
    <property type="term" value="F:hydrolase activity"/>
    <property type="evidence" value="ECO:0007669"/>
    <property type="project" value="UniProtKB-KW"/>
</dbReference>
<reference evidence="1 2" key="1">
    <citation type="journal article" date="2021" name="ISME Commun">
        <title>Automated analysis of genomic sequences facilitates high-throughput and comprehensive description of bacteria.</title>
        <authorList>
            <person name="Hitch T.C.A."/>
        </authorList>
    </citation>
    <scope>NUCLEOTIDE SEQUENCE [LARGE SCALE GENOMIC DNA]</scope>
    <source>
        <strain evidence="1 2">Sanger_29</strain>
    </source>
</reference>
<keyword evidence="2" id="KW-1185">Reference proteome</keyword>
<dbReference type="InterPro" id="IPR006379">
    <property type="entry name" value="HAD-SF_hydro_IIB"/>
</dbReference>
<gene>
    <name evidence="1" type="ORF">OCV47_13180</name>
</gene>
<organism evidence="1 2">
    <name type="scientific">Muricoprocola aceti</name>
    <dbReference type="NCBI Taxonomy" id="2981772"/>
    <lineage>
        <taxon>Bacteria</taxon>
        <taxon>Bacillati</taxon>
        <taxon>Bacillota</taxon>
        <taxon>Clostridia</taxon>
        <taxon>Lachnospirales</taxon>
        <taxon>Lachnospiraceae</taxon>
        <taxon>Muricoprocola</taxon>
    </lineage>
</organism>
<dbReference type="Proteomes" id="UP001652338">
    <property type="component" value="Unassembled WGS sequence"/>
</dbReference>
<dbReference type="NCBIfam" id="TIGR00099">
    <property type="entry name" value="Cof-subfamily"/>
    <property type="match status" value="1"/>
</dbReference>